<evidence type="ECO:0000313" key="1">
    <source>
        <dbReference type="EMBL" id="KAI8539215.1"/>
    </source>
</evidence>
<keyword evidence="2" id="KW-1185">Reference proteome</keyword>
<organism evidence="1 2">
    <name type="scientific">Rhododendron molle</name>
    <name type="common">Chinese azalea</name>
    <name type="synonym">Azalea mollis</name>
    <dbReference type="NCBI Taxonomy" id="49168"/>
    <lineage>
        <taxon>Eukaryota</taxon>
        <taxon>Viridiplantae</taxon>
        <taxon>Streptophyta</taxon>
        <taxon>Embryophyta</taxon>
        <taxon>Tracheophyta</taxon>
        <taxon>Spermatophyta</taxon>
        <taxon>Magnoliopsida</taxon>
        <taxon>eudicotyledons</taxon>
        <taxon>Gunneridae</taxon>
        <taxon>Pentapetalae</taxon>
        <taxon>asterids</taxon>
        <taxon>Ericales</taxon>
        <taxon>Ericaceae</taxon>
        <taxon>Ericoideae</taxon>
        <taxon>Rhodoreae</taxon>
        <taxon>Rhododendron</taxon>
    </lineage>
</organism>
<gene>
    <name evidence="1" type="ORF">RHMOL_Rhmol09G0164100</name>
</gene>
<evidence type="ECO:0000313" key="2">
    <source>
        <dbReference type="Proteomes" id="UP001062846"/>
    </source>
</evidence>
<comment type="caution">
    <text evidence="1">The sequence shown here is derived from an EMBL/GenBank/DDBJ whole genome shotgun (WGS) entry which is preliminary data.</text>
</comment>
<dbReference type="EMBL" id="CM046396">
    <property type="protein sequence ID" value="KAI8539215.1"/>
    <property type="molecule type" value="Genomic_DNA"/>
</dbReference>
<protein>
    <submittedName>
        <fullName evidence="1">Uncharacterized protein</fullName>
    </submittedName>
</protein>
<sequence>MGDIPLMLHNNNNTRTHLIHNHLRPSWLVDSNRFATKIKSASSSCDPESVSWKSNPTRACPNCHYVIDNSDVCLIVELWLNLCPWPLSHESSKFHGAHESCQRFLRTLAARPFLLTEVAQAWPGLPRGVKFDPSDQEILWHLLSKNGVGNKEPHPFVDEFIPTVNEDEGICYTHPQHLPVVLGVRQDGSASHFFHRAIKAYNTGTRKRRKIHGDDFGDVRWHKTGRTKPVIVDGVQQGCKKIMVLYVTPIRGGKAEKTNWVMHQYHIGTGEDEKEGEYVVSKVFYQQQQIKQMDKWEQNLPDDNDLIHGKVDPVTPEPPRTERRFSGFDLGNESAITCIAPAPQHHEMGHVEEKAQAPFGNPNYQEIHESLLAAKNDADQVEDNDDNQTGEDPKWWEGESQYLLSSQQLVEGLSLCDDLLQSQSPTRGENENGELKVKSCLSDYAILGPEYLKKDLVECQDLVLDAANIELDTPPEFRLSQIEFGSQESFVAWGGS</sequence>
<accession>A0ACC0ME17</accession>
<name>A0ACC0ME17_RHOML</name>
<proteinExistence type="predicted"/>
<reference evidence="1" key="1">
    <citation type="submission" date="2022-02" db="EMBL/GenBank/DDBJ databases">
        <title>Plant Genome Project.</title>
        <authorList>
            <person name="Zhang R.-G."/>
        </authorList>
    </citation>
    <scope>NUCLEOTIDE SEQUENCE</scope>
    <source>
        <strain evidence="1">AT1</strain>
    </source>
</reference>
<dbReference type="Proteomes" id="UP001062846">
    <property type="component" value="Chromosome 9"/>
</dbReference>